<dbReference type="PROSITE" id="PS50886">
    <property type="entry name" value="TRBD"/>
    <property type="match status" value="1"/>
</dbReference>
<evidence type="ECO:0000256" key="13">
    <source>
        <dbReference type="ARBA" id="ARBA00023146"/>
    </source>
</evidence>
<dbReference type="Gene3D" id="3.30.930.10">
    <property type="entry name" value="Bira Bifunctional Protein, Domain 2"/>
    <property type="match status" value="1"/>
</dbReference>
<dbReference type="Gene3D" id="3.30.56.10">
    <property type="match status" value="2"/>
</dbReference>
<keyword evidence="11 16" id="KW-0694">RNA-binding</keyword>
<evidence type="ECO:0000256" key="9">
    <source>
        <dbReference type="ARBA" id="ARBA00022840"/>
    </source>
</evidence>
<dbReference type="Gene3D" id="3.50.40.10">
    <property type="entry name" value="Phenylalanyl-trna Synthetase, Chain B, domain 3"/>
    <property type="match status" value="1"/>
</dbReference>
<keyword evidence="4 15" id="KW-0963">Cytoplasm</keyword>
<feature type="domain" description="TRNA-binding" evidence="17">
    <location>
        <begin position="49"/>
        <end position="169"/>
    </location>
</feature>
<name>A0A849A9B3_9ACTN</name>
<dbReference type="InterPro" id="IPR041616">
    <property type="entry name" value="PheRS_beta_core"/>
</dbReference>
<keyword evidence="7 15" id="KW-0479">Metal-binding</keyword>
<sequence length="857" mass="90286">MRVALSWLAEYVDLPAAPTPAAQAELVADKLVSLGFEVDGIDIPGGEPDPIAGPLLVGRVLQIEELTEFKKPIRFVTVDIGPGNGPDGSDGPRGIICGATNFVVDDLVVVTPPGTVLPGGFEIASRKTYGRISDGMICAADEVGIGTDHSGILVLGNVSEPPADGSPLPSPGADAAPLIGVGDPVIDVSIETDRGYAMSLRGLGRELAAGFERPYRDPAGRDTGVSSPAGGYPVRIDAPDGCARFVALSVSGTDPNAASPWWIRRRLTSAGIRSISLAVDVTNLVMLELGNPLHAYDAATLSGPIVVRPAGSDRTVRTLDGAERALQPDDLLITDDSGPIGLAGVMGGEATEISGSTTEVLIEAASFDAPSISRTSRRLRLTSEASKRFERSVDPEVAGAAADRAAELIIAYGGGTVTGRTDVRSSTETVGPQPIAFAVAEAERLAGRPYSLDTVVRRLREVGCVVTAADQATREIPQGTTTLTVLPPSWRPDLTRPADLVEEIARLESYDTIEPVLPQAPAGRGYTGRQRRLRAVSDDLAAAGLVETLTFPFFGDADLDRLEVPADDIRRRRVTVANPLDAQRPYLRTTLLPGLLDAMGRNLSRGNRDVSLFEIGQVFLPKFGAPTMPELPADRRPTDGQLAVLDAALPDQPRRVAAVLTGEWDRSGWWGRGRPADWADVIELGKRIGRVSGTQLTPVPVQRAPFHPGRAAELRIGNWPVGIAGELHPRVLESLGLPARSVALELTLDTIPEPEPPSPPVVSAFPPVRVDLALTVPDGVPAGEVAAALRAGAGPLLESVRLFDLFTGDQVQAGHHSLAFALVVRATDRTLTAAEANEVRDAAAAEAARRHATSVRA</sequence>
<dbReference type="SMART" id="SM00873">
    <property type="entry name" value="B3_4"/>
    <property type="match status" value="1"/>
</dbReference>
<feature type="binding site" evidence="15">
    <location>
        <position position="493"/>
    </location>
    <ligand>
        <name>Mg(2+)</name>
        <dbReference type="ChEBI" id="CHEBI:18420"/>
        <note>shared with alpha subunit</note>
    </ligand>
</feature>
<keyword evidence="9 15" id="KW-0067">ATP-binding</keyword>
<reference evidence="20 21" key="1">
    <citation type="submission" date="2020-05" db="EMBL/GenBank/DDBJ databases">
        <title>Nakamurella sp. DB0629 isolated from air conditioner.</title>
        <authorList>
            <person name="Kim D.H."/>
            <person name="Kim D.-U."/>
        </authorList>
    </citation>
    <scope>NUCLEOTIDE SEQUENCE [LARGE SCALE GENOMIC DNA]</scope>
    <source>
        <strain evidence="20 21">DB0629</strain>
    </source>
</reference>
<keyword evidence="8 15" id="KW-0547">Nucleotide-binding</keyword>
<gene>
    <name evidence="15" type="primary">pheT</name>
    <name evidence="20" type="ORF">HKD39_10865</name>
</gene>
<evidence type="ECO:0000256" key="15">
    <source>
        <dbReference type="HAMAP-Rule" id="MF_00283"/>
    </source>
</evidence>
<evidence type="ECO:0000256" key="3">
    <source>
        <dbReference type="ARBA" id="ARBA00011209"/>
    </source>
</evidence>
<protein>
    <recommendedName>
        <fullName evidence="15">Phenylalanine--tRNA ligase beta subunit</fullName>
        <ecNumber evidence="15">6.1.1.20</ecNumber>
    </recommendedName>
    <alternativeName>
        <fullName evidence="15">Phenylalanyl-tRNA synthetase beta subunit</fullName>
        <shortName evidence="15">PheRS</shortName>
    </alternativeName>
</protein>
<dbReference type="InterPro" id="IPR005147">
    <property type="entry name" value="tRNA_synthase_B5-dom"/>
</dbReference>
<dbReference type="AlphaFoldDB" id="A0A849A9B3"/>
<keyword evidence="6 15" id="KW-0436">Ligase</keyword>
<dbReference type="GO" id="GO:0000287">
    <property type="term" value="F:magnesium ion binding"/>
    <property type="evidence" value="ECO:0007669"/>
    <property type="project" value="UniProtKB-UniRule"/>
</dbReference>
<evidence type="ECO:0000256" key="10">
    <source>
        <dbReference type="ARBA" id="ARBA00022842"/>
    </source>
</evidence>
<dbReference type="InterPro" id="IPR009061">
    <property type="entry name" value="DNA-bd_dom_put_sf"/>
</dbReference>
<dbReference type="CDD" id="cd02796">
    <property type="entry name" value="tRNA_bind_bactPheRS"/>
    <property type="match status" value="1"/>
</dbReference>
<dbReference type="InterPro" id="IPR020825">
    <property type="entry name" value="Phe-tRNA_synthase-like_B3/B4"/>
</dbReference>
<dbReference type="SMART" id="SM00896">
    <property type="entry name" value="FDX-ACB"/>
    <property type="match status" value="1"/>
</dbReference>
<dbReference type="Pfam" id="PF03147">
    <property type="entry name" value="FDX-ACB"/>
    <property type="match status" value="1"/>
</dbReference>
<evidence type="ECO:0000256" key="4">
    <source>
        <dbReference type="ARBA" id="ARBA00022490"/>
    </source>
</evidence>
<dbReference type="InterPro" id="IPR036690">
    <property type="entry name" value="Fdx_antiC-bd_sf"/>
</dbReference>
<comment type="subcellular location">
    <subcellularLocation>
        <location evidence="1 15">Cytoplasm</location>
    </subcellularLocation>
</comment>
<dbReference type="GO" id="GO:0005524">
    <property type="term" value="F:ATP binding"/>
    <property type="evidence" value="ECO:0007669"/>
    <property type="project" value="UniProtKB-UniRule"/>
</dbReference>
<dbReference type="SUPFAM" id="SSF46955">
    <property type="entry name" value="Putative DNA-binding domain"/>
    <property type="match status" value="1"/>
</dbReference>
<dbReference type="EMBL" id="JABEND010000005">
    <property type="protein sequence ID" value="NNG36206.1"/>
    <property type="molecule type" value="Genomic_DNA"/>
</dbReference>
<evidence type="ECO:0000256" key="7">
    <source>
        <dbReference type="ARBA" id="ARBA00022723"/>
    </source>
</evidence>
<dbReference type="Pfam" id="PF03484">
    <property type="entry name" value="B5"/>
    <property type="match status" value="1"/>
</dbReference>
<dbReference type="Gene3D" id="3.30.70.380">
    <property type="entry name" value="Ferrodoxin-fold anticodon-binding domain"/>
    <property type="match status" value="1"/>
</dbReference>
<dbReference type="InterPro" id="IPR004532">
    <property type="entry name" value="Phe-tRNA-ligase_IIc_bsu_bact"/>
</dbReference>
<feature type="binding site" evidence="15">
    <location>
        <position position="503"/>
    </location>
    <ligand>
        <name>Mg(2+)</name>
        <dbReference type="ChEBI" id="CHEBI:18420"/>
        <note>shared with alpha subunit</note>
    </ligand>
</feature>
<dbReference type="PANTHER" id="PTHR10947">
    <property type="entry name" value="PHENYLALANYL-TRNA SYNTHETASE BETA CHAIN AND LEUCINE-RICH REPEAT-CONTAINING PROTEIN 47"/>
    <property type="match status" value="1"/>
</dbReference>
<dbReference type="RefSeq" id="WP_171199879.1">
    <property type="nucleotide sequence ID" value="NZ_JABEND010000005.1"/>
</dbReference>
<accession>A0A849A9B3</accession>
<dbReference type="NCBIfam" id="TIGR00472">
    <property type="entry name" value="pheT_bact"/>
    <property type="match status" value="1"/>
</dbReference>
<evidence type="ECO:0000313" key="21">
    <source>
        <dbReference type="Proteomes" id="UP000562984"/>
    </source>
</evidence>
<dbReference type="Proteomes" id="UP000562984">
    <property type="component" value="Unassembled WGS sequence"/>
</dbReference>
<dbReference type="PANTHER" id="PTHR10947:SF0">
    <property type="entry name" value="PHENYLALANINE--TRNA LIGASE BETA SUBUNIT"/>
    <property type="match status" value="1"/>
</dbReference>
<evidence type="ECO:0000256" key="16">
    <source>
        <dbReference type="PROSITE-ProRule" id="PRU00209"/>
    </source>
</evidence>
<evidence type="ECO:0000259" key="18">
    <source>
        <dbReference type="PROSITE" id="PS51447"/>
    </source>
</evidence>
<keyword evidence="10 15" id="KW-0460">Magnesium</keyword>
<comment type="cofactor">
    <cofactor evidence="15">
        <name>Mg(2+)</name>
        <dbReference type="ChEBI" id="CHEBI:18420"/>
    </cofactor>
    <text evidence="15">Binds 2 magnesium ions per tetramer.</text>
</comment>
<dbReference type="SUPFAM" id="SSF50249">
    <property type="entry name" value="Nucleic acid-binding proteins"/>
    <property type="match status" value="1"/>
</dbReference>
<comment type="similarity">
    <text evidence="2 15">Belongs to the phenylalanyl-tRNA synthetase beta subunit family. Type 1 subfamily.</text>
</comment>
<dbReference type="Pfam" id="PF01588">
    <property type="entry name" value="tRNA_bind"/>
    <property type="match status" value="1"/>
</dbReference>
<proteinExistence type="inferred from homology"/>
<dbReference type="SUPFAM" id="SSF54991">
    <property type="entry name" value="Anticodon-binding domain of PheRS"/>
    <property type="match status" value="1"/>
</dbReference>
<dbReference type="CDD" id="cd00769">
    <property type="entry name" value="PheRS_beta_core"/>
    <property type="match status" value="1"/>
</dbReference>
<keyword evidence="12 15" id="KW-0648">Protein biosynthesis</keyword>
<dbReference type="GO" id="GO:0006432">
    <property type="term" value="P:phenylalanyl-tRNA aminoacylation"/>
    <property type="evidence" value="ECO:0007669"/>
    <property type="project" value="UniProtKB-UniRule"/>
</dbReference>
<keyword evidence="13 15" id="KW-0030">Aminoacyl-tRNA synthetase</keyword>
<evidence type="ECO:0000313" key="20">
    <source>
        <dbReference type="EMBL" id="NNG36206.1"/>
    </source>
</evidence>
<comment type="caution">
    <text evidence="20">The sequence shown here is derived from an EMBL/GenBank/DDBJ whole genome shotgun (WGS) entry which is preliminary data.</text>
</comment>
<dbReference type="EC" id="6.1.1.20" evidence="15"/>
<dbReference type="InterPro" id="IPR005146">
    <property type="entry name" value="B3/B4_tRNA-bd"/>
</dbReference>
<dbReference type="InterPro" id="IPR033714">
    <property type="entry name" value="tRNA_bind_bactPheRS"/>
</dbReference>
<evidence type="ECO:0000256" key="5">
    <source>
        <dbReference type="ARBA" id="ARBA00022555"/>
    </source>
</evidence>
<dbReference type="SUPFAM" id="SSF56037">
    <property type="entry name" value="PheT/TilS domain"/>
    <property type="match status" value="1"/>
</dbReference>
<evidence type="ECO:0000256" key="14">
    <source>
        <dbReference type="ARBA" id="ARBA00049255"/>
    </source>
</evidence>
<feature type="domain" description="FDX-ACB" evidence="18">
    <location>
        <begin position="763"/>
        <end position="856"/>
    </location>
</feature>
<dbReference type="HAMAP" id="MF_00283">
    <property type="entry name" value="Phe_tRNA_synth_beta1"/>
    <property type="match status" value="1"/>
</dbReference>
<dbReference type="GO" id="GO:0004826">
    <property type="term" value="F:phenylalanine-tRNA ligase activity"/>
    <property type="evidence" value="ECO:0007669"/>
    <property type="project" value="UniProtKB-UniRule"/>
</dbReference>
<dbReference type="PROSITE" id="PS51447">
    <property type="entry name" value="FDX_ACB"/>
    <property type="match status" value="1"/>
</dbReference>
<dbReference type="InterPro" id="IPR012340">
    <property type="entry name" value="NA-bd_OB-fold"/>
</dbReference>
<dbReference type="GO" id="GO:0000049">
    <property type="term" value="F:tRNA binding"/>
    <property type="evidence" value="ECO:0007669"/>
    <property type="project" value="UniProtKB-UniRule"/>
</dbReference>
<dbReference type="FunFam" id="3.30.930.10:FF:000130">
    <property type="entry name" value="Phenylalanine--tRNA ligase beta subunit"/>
    <property type="match status" value="1"/>
</dbReference>
<evidence type="ECO:0000256" key="12">
    <source>
        <dbReference type="ARBA" id="ARBA00022917"/>
    </source>
</evidence>
<dbReference type="Gene3D" id="2.40.50.140">
    <property type="entry name" value="Nucleic acid-binding proteins"/>
    <property type="match status" value="1"/>
</dbReference>
<dbReference type="SMART" id="SM00874">
    <property type="entry name" value="B5"/>
    <property type="match status" value="1"/>
</dbReference>
<dbReference type="GO" id="GO:0009328">
    <property type="term" value="C:phenylalanine-tRNA ligase complex"/>
    <property type="evidence" value="ECO:0007669"/>
    <property type="project" value="TreeGrafter"/>
</dbReference>
<evidence type="ECO:0000256" key="6">
    <source>
        <dbReference type="ARBA" id="ARBA00022598"/>
    </source>
</evidence>
<feature type="binding site" evidence="15">
    <location>
        <position position="499"/>
    </location>
    <ligand>
        <name>Mg(2+)</name>
        <dbReference type="ChEBI" id="CHEBI:18420"/>
        <note>shared with alpha subunit</note>
    </ligand>
</feature>
<comment type="catalytic activity">
    <reaction evidence="14 15">
        <text>tRNA(Phe) + L-phenylalanine + ATP = L-phenylalanyl-tRNA(Phe) + AMP + diphosphate + H(+)</text>
        <dbReference type="Rhea" id="RHEA:19413"/>
        <dbReference type="Rhea" id="RHEA-COMP:9668"/>
        <dbReference type="Rhea" id="RHEA-COMP:9699"/>
        <dbReference type="ChEBI" id="CHEBI:15378"/>
        <dbReference type="ChEBI" id="CHEBI:30616"/>
        <dbReference type="ChEBI" id="CHEBI:33019"/>
        <dbReference type="ChEBI" id="CHEBI:58095"/>
        <dbReference type="ChEBI" id="CHEBI:78442"/>
        <dbReference type="ChEBI" id="CHEBI:78531"/>
        <dbReference type="ChEBI" id="CHEBI:456215"/>
        <dbReference type="EC" id="6.1.1.20"/>
    </reaction>
</comment>
<dbReference type="InterPro" id="IPR045864">
    <property type="entry name" value="aa-tRNA-synth_II/BPL/LPL"/>
</dbReference>
<dbReference type="InterPro" id="IPR005121">
    <property type="entry name" value="Fdx_antiC-bd"/>
</dbReference>
<keyword evidence="5 16" id="KW-0820">tRNA-binding</keyword>
<evidence type="ECO:0000256" key="1">
    <source>
        <dbReference type="ARBA" id="ARBA00004496"/>
    </source>
</evidence>
<evidence type="ECO:0000259" key="19">
    <source>
        <dbReference type="PROSITE" id="PS51483"/>
    </source>
</evidence>
<feature type="domain" description="B5" evidence="19">
    <location>
        <begin position="430"/>
        <end position="515"/>
    </location>
</feature>
<dbReference type="Pfam" id="PF03483">
    <property type="entry name" value="B3_4"/>
    <property type="match status" value="1"/>
</dbReference>
<dbReference type="InterPro" id="IPR002547">
    <property type="entry name" value="tRNA-bd_dom"/>
</dbReference>
<evidence type="ECO:0000256" key="2">
    <source>
        <dbReference type="ARBA" id="ARBA00008653"/>
    </source>
</evidence>
<feature type="binding site" evidence="15">
    <location>
        <position position="502"/>
    </location>
    <ligand>
        <name>Mg(2+)</name>
        <dbReference type="ChEBI" id="CHEBI:18420"/>
        <note>shared with alpha subunit</note>
    </ligand>
</feature>
<dbReference type="SUPFAM" id="SSF55681">
    <property type="entry name" value="Class II aaRS and biotin synthetases"/>
    <property type="match status" value="1"/>
</dbReference>
<comment type="subunit">
    <text evidence="3 15">Tetramer of two alpha and two beta subunits.</text>
</comment>
<keyword evidence="21" id="KW-1185">Reference proteome</keyword>
<evidence type="ECO:0000256" key="11">
    <source>
        <dbReference type="ARBA" id="ARBA00022884"/>
    </source>
</evidence>
<evidence type="ECO:0000259" key="17">
    <source>
        <dbReference type="PROSITE" id="PS50886"/>
    </source>
</evidence>
<evidence type="ECO:0000256" key="8">
    <source>
        <dbReference type="ARBA" id="ARBA00022741"/>
    </source>
</evidence>
<dbReference type="InterPro" id="IPR045060">
    <property type="entry name" value="Phe-tRNA-ligase_IIc_bsu"/>
</dbReference>
<dbReference type="PROSITE" id="PS51483">
    <property type="entry name" value="B5"/>
    <property type="match status" value="1"/>
</dbReference>
<dbReference type="Pfam" id="PF17759">
    <property type="entry name" value="tRNA_synthFbeta"/>
    <property type="match status" value="1"/>
</dbReference>
<organism evidence="20 21">
    <name type="scientific">Nakamurella aerolata</name>
    <dbReference type="NCBI Taxonomy" id="1656892"/>
    <lineage>
        <taxon>Bacteria</taxon>
        <taxon>Bacillati</taxon>
        <taxon>Actinomycetota</taxon>
        <taxon>Actinomycetes</taxon>
        <taxon>Nakamurellales</taxon>
        <taxon>Nakamurellaceae</taxon>
        <taxon>Nakamurella</taxon>
    </lineage>
</organism>